<dbReference type="Proteomes" id="UP000309340">
    <property type="component" value="Unassembled WGS sequence"/>
</dbReference>
<evidence type="ECO:0000313" key="3">
    <source>
        <dbReference type="EMBL" id="TKA64489.1"/>
    </source>
</evidence>
<feature type="region of interest" description="Disordered" evidence="1">
    <location>
        <begin position="228"/>
        <end position="256"/>
    </location>
</feature>
<evidence type="ECO:0000313" key="4">
    <source>
        <dbReference type="Proteomes" id="UP000309340"/>
    </source>
</evidence>
<name>A0A4V5NDS1_9PEZI</name>
<feature type="compositionally biased region" description="Low complexity" evidence="1">
    <location>
        <begin position="21"/>
        <end position="33"/>
    </location>
</feature>
<feature type="compositionally biased region" description="Low complexity" evidence="1">
    <location>
        <begin position="82"/>
        <end position="102"/>
    </location>
</feature>
<dbReference type="EMBL" id="NAJQ01000833">
    <property type="protein sequence ID" value="TKA64489.1"/>
    <property type="molecule type" value="Genomic_DNA"/>
</dbReference>
<feature type="region of interest" description="Disordered" evidence="1">
    <location>
        <begin position="1"/>
        <end position="143"/>
    </location>
</feature>
<evidence type="ECO:0000256" key="1">
    <source>
        <dbReference type="SAM" id="MobiDB-lite"/>
    </source>
</evidence>
<sequence length="894" mass="97456">MSRRLSALFTSIDDKKPLPSMPSSSSNPASPASQRRHSPPGTNSRSPAPGRLRKPPAASHSRAASGDYMAQTEPTLPVLQEPTLSGLQQLQQQGGAPRQAPATSSSPSNAGSAEKKEKKKHGLFGRSKKDDQSERGPPAWIAGEKRAYDHESLLNGRPIAEMWDDTENGNCYIYLFPRSSTGKGASFKVDSAILAASPVLTRLAFGDIYGNPAGRQAPLDARTQQLSLENRRMDTMSSNSSVDSRSRYSNISDTSSPETHLYLPIKLSSAADVISTPTTPSKSGKTVPGPDPAMDDLQTLIDIRNLFSFLLGGPLVATERKGSWFQIFMSIAGILKTYEFSNVDGSTFGDIANHSFDAYVQELALADVRTSREMTIEGIVLGERMKSVLLYNEAFTHAVGKHDDLVAMKSPKFALISPLTQNRLTRAAMDLEKRVASVQLILHDFDLPSLFSGIMNSKMSEERKEGVRFEAWKDAFMGMRKWTMSTYQQRYGHWPPKAKSKKNDLETSGLSRAVLRDVYHDMSAVYNLMADRASLTTRTVDGVDTSRRDQEEATTRGLRAVLSEYDRSSPPVKPPVPFDLPMLPHLRTTRSDFGTGDKKKDLKAIQKRIKDEEIAQLLRSASNGSDVTKTPFMDAFLDMERRAAHHCNIAELVDLRIGQWIFMYVVLQALPLLVVDAPGITFTKGVEYFLCEPPRSGVPWANPNAAAVGGRHNAWFAVGDGGGVVSLPSDIVQHSVEGVYRRSHCWIMAEKWSAANPILNSALHEQEAINAEQSAALGDGILPADPSGAPSVGGIPRISSGEYPPPMRPDSRPGCSRGLSPGPAMKNPNRLSSIGIGLEALPLHVGVMPDGRAASPGPDGRPSSRQSMHHVDSNKTFDAILAEVPGQKKEKKKK</sequence>
<dbReference type="STRING" id="329884.A0A4V5NDS1"/>
<comment type="caution">
    <text evidence="3">The sequence shown here is derived from an EMBL/GenBank/DDBJ whole genome shotgun (WGS) entry which is preliminary data.</text>
</comment>
<dbReference type="OrthoDB" id="5300331at2759"/>
<dbReference type="InterPro" id="IPR058317">
    <property type="entry name" value="DUF8004"/>
</dbReference>
<evidence type="ECO:0000259" key="2">
    <source>
        <dbReference type="Pfam" id="PF26013"/>
    </source>
</evidence>
<dbReference type="AlphaFoldDB" id="A0A4V5NDS1"/>
<feature type="region of interest" description="Disordered" evidence="1">
    <location>
        <begin position="847"/>
        <end position="894"/>
    </location>
</feature>
<accession>A0A4V5NDS1</accession>
<feature type="compositionally biased region" description="Low complexity" evidence="1">
    <location>
        <begin position="237"/>
        <end position="252"/>
    </location>
</feature>
<dbReference type="PANTHER" id="PTHR39601:SF2">
    <property type="entry name" value="CHORIOGENIN HMINOR"/>
    <property type="match status" value="1"/>
</dbReference>
<proteinExistence type="predicted"/>
<organism evidence="3 4">
    <name type="scientific">Friedmanniomyces simplex</name>
    <dbReference type="NCBI Taxonomy" id="329884"/>
    <lineage>
        <taxon>Eukaryota</taxon>
        <taxon>Fungi</taxon>
        <taxon>Dikarya</taxon>
        <taxon>Ascomycota</taxon>
        <taxon>Pezizomycotina</taxon>
        <taxon>Dothideomycetes</taxon>
        <taxon>Dothideomycetidae</taxon>
        <taxon>Mycosphaerellales</taxon>
        <taxon>Teratosphaeriaceae</taxon>
        <taxon>Friedmanniomyces</taxon>
    </lineage>
</organism>
<protein>
    <recommendedName>
        <fullName evidence="2">DUF8004 domain-containing protein</fullName>
    </recommendedName>
</protein>
<keyword evidence="4" id="KW-1185">Reference proteome</keyword>
<dbReference type="PANTHER" id="PTHR39601">
    <property type="entry name" value="CHORIOGENIN HMINOR"/>
    <property type="match status" value="1"/>
</dbReference>
<feature type="domain" description="DUF8004" evidence="2">
    <location>
        <begin position="354"/>
        <end position="446"/>
    </location>
</feature>
<dbReference type="Pfam" id="PF26013">
    <property type="entry name" value="DUF8004"/>
    <property type="match status" value="1"/>
</dbReference>
<gene>
    <name evidence="3" type="ORF">B0A55_10729</name>
</gene>
<reference evidence="3 4" key="1">
    <citation type="submission" date="2017-03" db="EMBL/GenBank/DDBJ databases">
        <title>Genomes of endolithic fungi from Antarctica.</title>
        <authorList>
            <person name="Coleine C."/>
            <person name="Masonjones S."/>
            <person name="Stajich J.E."/>
        </authorList>
    </citation>
    <scope>NUCLEOTIDE SEQUENCE [LARGE SCALE GENOMIC DNA]</scope>
    <source>
        <strain evidence="3 4">CCFEE 5184</strain>
    </source>
</reference>
<feature type="region of interest" description="Disordered" evidence="1">
    <location>
        <begin position="799"/>
        <end position="831"/>
    </location>
</feature>